<dbReference type="Proteomes" id="UP001564408">
    <property type="component" value="Unassembled WGS sequence"/>
</dbReference>
<evidence type="ECO:0000313" key="2">
    <source>
        <dbReference type="EMBL" id="MEY6432780.1"/>
    </source>
</evidence>
<dbReference type="EMBL" id="JBDKXB010000011">
    <property type="protein sequence ID" value="MEY6432780.1"/>
    <property type="molecule type" value="Genomic_DNA"/>
</dbReference>
<comment type="caution">
    <text evidence="2">The sequence shown here is derived from an EMBL/GenBank/DDBJ whole genome shotgun (WGS) entry which is preliminary data.</text>
</comment>
<dbReference type="RefSeq" id="WP_369667164.1">
    <property type="nucleotide sequence ID" value="NZ_JBDKXB010000011.1"/>
</dbReference>
<keyword evidence="3" id="KW-1185">Reference proteome</keyword>
<dbReference type="PANTHER" id="PTHR43011:SF1">
    <property type="entry name" value="IRON-SULFUR CLUSTER ASSEMBLY 2 HOMOLOG, MITOCHONDRIAL"/>
    <property type="match status" value="1"/>
</dbReference>
<feature type="domain" description="Core" evidence="1">
    <location>
        <begin position="10"/>
        <end position="91"/>
    </location>
</feature>
<gene>
    <name evidence="2" type="ORF">ABC977_10215</name>
</gene>
<dbReference type="PANTHER" id="PTHR43011">
    <property type="entry name" value="IRON-SULFUR CLUSTER ASSEMBLY 2 HOMOLOG, MITOCHONDRIAL"/>
    <property type="match status" value="1"/>
</dbReference>
<dbReference type="InterPro" id="IPR016092">
    <property type="entry name" value="ATAP"/>
</dbReference>
<sequence>MHAVLSTDDLTLTASAAAKMNELFGQIDDTVQGVRVFATAGGCSGISFGMTFTDRINGDDGVLDCDGFKVVVDDGTLPYLRGVEIDFVDRGDGQATFVFNNLPQMGGGCGSCGSSSGGGCSSSHQHH</sequence>
<name>A0ABV4BF22_9GAMM</name>
<dbReference type="Gene3D" id="2.60.300.12">
    <property type="entry name" value="HesB-like domain"/>
    <property type="match status" value="1"/>
</dbReference>
<accession>A0ABV4BF22</accession>
<dbReference type="SUPFAM" id="SSF89360">
    <property type="entry name" value="HesB-like domain"/>
    <property type="match status" value="1"/>
</dbReference>
<dbReference type="InterPro" id="IPR000361">
    <property type="entry name" value="ATAP_core_dom"/>
</dbReference>
<evidence type="ECO:0000259" key="1">
    <source>
        <dbReference type="Pfam" id="PF01521"/>
    </source>
</evidence>
<dbReference type="InterPro" id="IPR035903">
    <property type="entry name" value="HesB-like_dom_sf"/>
</dbReference>
<dbReference type="NCBIfam" id="TIGR00049">
    <property type="entry name" value="iron-sulfur cluster assembly accessory protein"/>
    <property type="match status" value="1"/>
</dbReference>
<reference evidence="2 3" key="1">
    <citation type="submission" date="2024-05" db="EMBL/GenBank/DDBJ databases">
        <title>Genome Sequence and Characterization of the New Strain Purple Sulfur Bacterium of Genus Thioalkalicoccus.</title>
        <authorList>
            <person name="Bryantseva I.A."/>
            <person name="Kyndt J.A."/>
            <person name="Imhoff J.F."/>
        </authorList>
    </citation>
    <scope>NUCLEOTIDE SEQUENCE [LARGE SCALE GENOMIC DNA]</scope>
    <source>
        <strain evidence="2 3">Um2</strain>
    </source>
</reference>
<proteinExistence type="predicted"/>
<evidence type="ECO:0000313" key="3">
    <source>
        <dbReference type="Proteomes" id="UP001564408"/>
    </source>
</evidence>
<dbReference type="Pfam" id="PF01521">
    <property type="entry name" value="Fe-S_biosyn"/>
    <property type="match status" value="1"/>
</dbReference>
<organism evidence="2 3">
    <name type="scientific">Thioalkalicoccus limnaeus</name>
    <dbReference type="NCBI Taxonomy" id="120681"/>
    <lineage>
        <taxon>Bacteria</taxon>
        <taxon>Pseudomonadati</taxon>
        <taxon>Pseudomonadota</taxon>
        <taxon>Gammaproteobacteria</taxon>
        <taxon>Chromatiales</taxon>
        <taxon>Chromatiaceae</taxon>
        <taxon>Thioalkalicoccus</taxon>
    </lineage>
</organism>
<protein>
    <submittedName>
        <fullName evidence="2">Iron-sulfur cluster assembly accessory protein</fullName>
    </submittedName>
</protein>